<dbReference type="InterPro" id="IPR036734">
    <property type="entry name" value="Neur_chan_lig-bd_sf"/>
</dbReference>
<comment type="caution">
    <text evidence="2">The sequence shown here is derived from an EMBL/GenBank/DDBJ whole genome shotgun (WGS) entry which is preliminary data.</text>
</comment>
<dbReference type="AlphaFoldDB" id="A0AAV4NQZ4"/>
<dbReference type="EMBL" id="BPLR01003660">
    <property type="protein sequence ID" value="GIX87181.1"/>
    <property type="molecule type" value="Genomic_DNA"/>
</dbReference>
<name>A0AAV4NQZ4_CAEEX</name>
<accession>A0AAV4NQZ4</accession>
<dbReference type="Pfam" id="PF02931">
    <property type="entry name" value="Neur_chan_LBD"/>
    <property type="match status" value="1"/>
</dbReference>
<gene>
    <name evidence="2" type="ORF">CEXT_744991</name>
</gene>
<proteinExistence type="predicted"/>
<organism evidence="2 3">
    <name type="scientific">Caerostris extrusa</name>
    <name type="common">Bark spider</name>
    <name type="synonym">Caerostris bankana</name>
    <dbReference type="NCBI Taxonomy" id="172846"/>
    <lineage>
        <taxon>Eukaryota</taxon>
        <taxon>Metazoa</taxon>
        <taxon>Ecdysozoa</taxon>
        <taxon>Arthropoda</taxon>
        <taxon>Chelicerata</taxon>
        <taxon>Arachnida</taxon>
        <taxon>Araneae</taxon>
        <taxon>Araneomorphae</taxon>
        <taxon>Entelegynae</taxon>
        <taxon>Araneoidea</taxon>
        <taxon>Araneidae</taxon>
        <taxon>Caerostris</taxon>
    </lineage>
</organism>
<dbReference type="InterPro" id="IPR006202">
    <property type="entry name" value="Neur_chan_lig-bd"/>
</dbReference>
<keyword evidence="3" id="KW-1185">Reference proteome</keyword>
<evidence type="ECO:0000259" key="1">
    <source>
        <dbReference type="Pfam" id="PF02931"/>
    </source>
</evidence>
<dbReference type="SUPFAM" id="SSF63712">
    <property type="entry name" value="Nicotinic receptor ligand binding domain-like"/>
    <property type="match status" value="1"/>
</dbReference>
<evidence type="ECO:0000313" key="2">
    <source>
        <dbReference type="EMBL" id="GIX87181.1"/>
    </source>
</evidence>
<dbReference type="Proteomes" id="UP001054945">
    <property type="component" value="Unassembled WGS sequence"/>
</dbReference>
<protein>
    <recommendedName>
        <fullName evidence="1">Neurotransmitter-gated ion-channel ligand-binding domain-containing protein</fullName>
    </recommendedName>
</protein>
<feature type="domain" description="Neurotransmitter-gated ion-channel ligand-binding" evidence="1">
    <location>
        <begin position="4"/>
        <end position="45"/>
    </location>
</feature>
<dbReference type="Gene3D" id="2.70.170.10">
    <property type="entry name" value="Neurotransmitter-gated ion-channel ligand-binding domain"/>
    <property type="match status" value="1"/>
</dbReference>
<evidence type="ECO:0000313" key="3">
    <source>
        <dbReference type="Proteomes" id="UP001054945"/>
    </source>
</evidence>
<reference evidence="2 3" key="1">
    <citation type="submission" date="2021-06" db="EMBL/GenBank/DDBJ databases">
        <title>Caerostris extrusa draft genome.</title>
        <authorList>
            <person name="Kono N."/>
            <person name="Arakawa K."/>
        </authorList>
    </citation>
    <scope>NUCLEOTIDE SEQUENCE [LARGE SCALE GENOMIC DNA]</scope>
</reference>
<dbReference type="GO" id="GO:0005230">
    <property type="term" value="F:extracellular ligand-gated monoatomic ion channel activity"/>
    <property type="evidence" value="ECO:0007669"/>
    <property type="project" value="InterPro"/>
</dbReference>
<dbReference type="GO" id="GO:0016020">
    <property type="term" value="C:membrane"/>
    <property type="evidence" value="ECO:0007669"/>
    <property type="project" value="InterPro"/>
</dbReference>
<sequence>MKEAFQKEWMDDYLSWNPIEYENLTKIRIPCEKIWLPDIVLYNKACCAWRGNWGVLFYFEGRLYMNQ</sequence>